<proteinExistence type="predicted"/>
<dbReference type="AlphaFoldDB" id="A0A9K3KTH1"/>
<keyword evidence="2" id="KW-1185">Reference proteome</keyword>
<accession>A0A9K3KTH1</accession>
<protein>
    <submittedName>
        <fullName evidence="1">Uncharacterized protein</fullName>
    </submittedName>
</protein>
<gene>
    <name evidence="1" type="ORF">IV203_011527</name>
</gene>
<reference evidence="1" key="2">
    <citation type="submission" date="2021-04" db="EMBL/GenBank/DDBJ databases">
        <authorList>
            <person name="Podell S."/>
        </authorList>
    </citation>
    <scope>NUCLEOTIDE SEQUENCE</scope>
    <source>
        <strain evidence="1">Hildebrandi</strain>
    </source>
</reference>
<dbReference type="Proteomes" id="UP000693970">
    <property type="component" value="Unassembled WGS sequence"/>
</dbReference>
<reference evidence="1" key="1">
    <citation type="journal article" date="2021" name="Sci. Rep.">
        <title>Diploid genomic architecture of Nitzschia inconspicua, an elite biomass production diatom.</title>
        <authorList>
            <person name="Oliver A."/>
            <person name="Podell S."/>
            <person name="Pinowska A."/>
            <person name="Traller J.C."/>
            <person name="Smith S.R."/>
            <person name="McClure R."/>
            <person name="Beliaev A."/>
            <person name="Bohutskyi P."/>
            <person name="Hill E.A."/>
            <person name="Rabines A."/>
            <person name="Zheng H."/>
            <person name="Allen L.Z."/>
            <person name="Kuo A."/>
            <person name="Grigoriev I.V."/>
            <person name="Allen A.E."/>
            <person name="Hazlebeck D."/>
            <person name="Allen E.E."/>
        </authorList>
    </citation>
    <scope>NUCLEOTIDE SEQUENCE</scope>
    <source>
        <strain evidence="1">Hildebrandi</strain>
    </source>
</reference>
<comment type="caution">
    <text evidence="1">The sequence shown here is derived from an EMBL/GenBank/DDBJ whole genome shotgun (WGS) entry which is preliminary data.</text>
</comment>
<dbReference type="EMBL" id="JAGRRH010000019">
    <property type="protein sequence ID" value="KAG7348930.1"/>
    <property type="molecule type" value="Genomic_DNA"/>
</dbReference>
<evidence type="ECO:0000313" key="2">
    <source>
        <dbReference type="Proteomes" id="UP000693970"/>
    </source>
</evidence>
<organism evidence="1 2">
    <name type="scientific">Nitzschia inconspicua</name>
    <dbReference type="NCBI Taxonomy" id="303405"/>
    <lineage>
        <taxon>Eukaryota</taxon>
        <taxon>Sar</taxon>
        <taxon>Stramenopiles</taxon>
        <taxon>Ochrophyta</taxon>
        <taxon>Bacillariophyta</taxon>
        <taxon>Bacillariophyceae</taxon>
        <taxon>Bacillariophycidae</taxon>
        <taxon>Bacillariales</taxon>
        <taxon>Bacillariaceae</taxon>
        <taxon>Nitzschia</taxon>
    </lineage>
</organism>
<sequence length="145" mass="16567">MAANESNSTAQNADGNISTEHSKIFSAIAFLKGKKKTELTHATFVSLNRNLAERGFCVSKSTPGPMQCHCLGVLSKKDYFCAAVANYQLKFFKQTWQSQQNTLVEWIRQSYKDPRDPRVWKFHIPFLLDETQPPYEFSDLRNATI</sequence>
<name>A0A9K3KTH1_9STRA</name>
<evidence type="ECO:0000313" key="1">
    <source>
        <dbReference type="EMBL" id="KAG7348930.1"/>
    </source>
</evidence>